<evidence type="ECO:0000313" key="3">
    <source>
        <dbReference type="Proteomes" id="UP000325440"/>
    </source>
</evidence>
<sequence length="55" mass="6159">MTPVASGGHRRIPVKDLEKNRRVQPDNSTSLGPQFVKKIFLSLPAAMTDLRQLNE</sequence>
<protein>
    <submittedName>
        <fullName evidence="2">Uncharacterized protein</fullName>
    </submittedName>
</protein>
<feature type="region of interest" description="Disordered" evidence="1">
    <location>
        <begin position="1"/>
        <end position="30"/>
    </location>
</feature>
<evidence type="ECO:0000313" key="2">
    <source>
        <dbReference type="EMBL" id="VVC25116.1"/>
    </source>
</evidence>
<dbReference type="Proteomes" id="UP000325440">
    <property type="component" value="Unassembled WGS sequence"/>
</dbReference>
<reference evidence="2 3" key="1">
    <citation type="submission" date="2019-08" db="EMBL/GenBank/DDBJ databases">
        <authorList>
            <person name="Alioto T."/>
            <person name="Alioto T."/>
            <person name="Gomez Garrido J."/>
        </authorList>
    </citation>
    <scope>NUCLEOTIDE SEQUENCE [LARGE SCALE GENOMIC DNA]</scope>
</reference>
<proteinExistence type="predicted"/>
<feature type="compositionally biased region" description="Basic and acidic residues" evidence="1">
    <location>
        <begin position="13"/>
        <end position="24"/>
    </location>
</feature>
<organism evidence="2 3">
    <name type="scientific">Cinara cedri</name>
    <dbReference type="NCBI Taxonomy" id="506608"/>
    <lineage>
        <taxon>Eukaryota</taxon>
        <taxon>Metazoa</taxon>
        <taxon>Ecdysozoa</taxon>
        <taxon>Arthropoda</taxon>
        <taxon>Hexapoda</taxon>
        <taxon>Insecta</taxon>
        <taxon>Pterygota</taxon>
        <taxon>Neoptera</taxon>
        <taxon>Paraneoptera</taxon>
        <taxon>Hemiptera</taxon>
        <taxon>Sternorrhyncha</taxon>
        <taxon>Aphidomorpha</taxon>
        <taxon>Aphidoidea</taxon>
        <taxon>Aphididae</taxon>
        <taxon>Lachninae</taxon>
        <taxon>Cinara</taxon>
    </lineage>
</organism>
<keyword evidence="3" id="KW-1185">Reference proteome</keyword>
<dbReference type="EMBL" id="CABPRJ010000009">
    <property type="protein sequence ID" value="VVC25116.1"/>
    <property type="molecule type" value="Genomic_DNA"/>
</dbReference>
<gene>
    <name evidence="2" type="ORF">CINCED_3A019115</name>
</gene>
<dbReference type="AlphaFoldDB" id="A0A5E4LZY7"/>
<accession>A0A5E4LZY7</accession>
<name>A0A5E4LZY7_9HEMI</name>
<evidence type="ECO:0000256" key="1">
    <source>
        <dbReference type="SAM" id="MobiDB-lite"/>
    </source>
</evidence>